<evidence type="ECO:0000259" key="6">
    <source>
        <dbReference type="Pfam" id="PF01494"/>
    </source>
</evidence>
<evidence type="ECO:0000313" key="8">
    <source>
        <dbReference type="Proteomes" id="UP001172681"/>
    </source>
</evidence>
<dbReference type="AlphaFoldDB" id="A0AA39CUV9"/>
<evidence type="ECO:0000256" key="1">
    <source>
        <dbReference type="ARBA" id="ARBA00022630"/>
    </source>
</evidence>
<name>A0AA39CUV9_9EURO</name>
<keyword evidence="4" id="KW-0520">NAD</keyword>
<dbReference type="Pfam" id="PF01494">
    <property type="entry name" value="FAD_binding_3"/>
    <property type="match status" value="1"/>
</dbReference>
<accession>A0AA39CUV9</accession>
<dbReference type="Gene3D" id="3.50.50.60">
    <property type="entry name" value="FAD/NAD(P)-binding domain"/>
    <property type="match status" value="1"/>
</dbReference>
<evidence type="ECO:0000256" key="2">
    <source>
        <dbReference type="ARBA" id="ARBA00022827"/>
    </source>
</evidence>
<dbReference type="EMBL" id="JAPDRN010000058">
    <property type="protein sequence ID" value="KAJ9631261.1"/>
    <property type="molecule type" value="Genomic_DNA"/>
</dbReference>
<evidence type="ECO:0000313" key="7">
    <source>
        <dbReference type="EMBL" id="KAJ9631261.1"/>
    </source>
</evidence>
<gene>
    <name evidence="7" type="ORF">H2204_008203</name>
</gene>
<feature type="domain" description="FAD-binding" evidence="6">
    <location>
        <begin position="6"/>
        <end position="349"/>
    </location>
</feature>
<dbReference type="InterPro" id="IPR036188">
    <property type="entry name" value="FAD/NAD-bd_sf"/>
</dbReference>
<keyword evidence="8" id="KW-1185">Reference proteome</keyword>
<evidence type="ECO:0000256" key="5">
    <source>
        <dbReference type="SAM" id="MobiDB-lite"/>
    </source>
</evidence>
<reference evidence="7" key="1">
    <citation type="submission" date="2022-10" db="EMBL/GenBank/DDBJ databases">
        <title>Culturing micro-colonial fungi from biological soil crusts in the Mojave desert and describing Neophaeococcomyces mojavensis, and introducing the new genera and species Taxawa tesnikishii.</title>
        <authorList>
            <person name="Kurbessoian T."/>
            <person name="Stajich J.E."/>
        </authorList>
    </citation>
    <scope>NUCLEOTIDE SEQUENCE</scope>
    <source>
        <strain evidence="7">TK_35</strain>
    </source>
</reference>
<dbReference type="GO" id="GO:0016491">
    <property type="term" value="F:oxidoreductase activity"/>
    <property type="evidence" value="ECO:0007669"/>
    <property type="project" value="UniProtKB-KW"/>
</dbReference>
<dbReference type="Proteomes" id="UP001172681">
    <property type="component" value="Unassembled WGS sequence"/>
</dbReference>
<evidence type="ECO:0000256" key="4">
    <source>
        <dbReference type="ARBA" id="ARBA00023027"/>
    </source>
</evidence>
<keyword evidence="3" id="KW-0560">Oxidoreductase</keyword>
<feature type="compositionally biased region" description="Polar residues" evidence="5">
    <location>
        <begin position="406"/>
        <end position="418"/>
    </location>
</feature>
<proteinExistence type="predicted"/>
<sequence>MAGSTDCEVLVVGAGPVGLLTTLLLAREGVDVTLIESLPDVDESPRAMTYGPAAVIELERAGVAAEARAVGMEKSDYDFRLRWITIDNRLIAEFQPEDRIPGSFDTVICGQYQLAKILKSHVEKCQGAKMLFDHKLAEIKETSESIIATVETPGGKKEISAKYLAACDGGRSTVRKLLDLTYDGFTLPQWLVACNVRYPFKDHGFARSQFVVHPDHFCLIAKIDPTGLWRVSYAEKDELTREEVLANVHDKFEALFPGPKPLKKDSYQIEMVSPYRIHQRSAPSYRKGRSLLAGDAAHACAPFGGMGLTTGICDAAGLADSLVGVLRRGCDDSLLTKYADVRREKYHDVTHKVSYNNTCLLRDTDPEKASEVEFFKTLNSSPEARRKMLMNAYTLGHDFKQYWSTTGQTPSKGSSKTPNVDAKPIPPVATTTLGI</sequence>
<feature type="region of interest" description="Disordered" evidence="5">
    <location>
        <begin position="406"/>
        <end position="435"/>
    </location>
</feature>
<evidence type="ECO:0000256" key="3">
    <source>
        <dbReference type="ARBA" id="ARBA00023002"/>
    </source>
</evidence>
<dbReference type="PANTHER" id="PTHR43476:SF4">
    <property type="entry name" value="BLR0106 PROTEIN"/>
    <property type="match status" value="1"/>
</dbReference>
<dbReference type="PRINTS" id="PR00420">
    <property type="entry name" value="RNGMNOXGNASE"/>
</dbReference>
<dbReference type="InterPro" id="IPR002938">
    <property type="entry name" value="FAD-bd"/>
</dbReference>
<dbReference type="SUPFAM" id="SSF51905">
    <property type="entry name" value="FAD/NAD(P)-binding domain"/>
    <property type="match status" value="1"/>
</dbReference>
<dbReference type="PANTHER" id="PTHR43476">
    <property type="entry name" value="3-(3-HYDROXY-PHENYL)PROPIONATE/3-HYDROXYCINNAMIC ACID HYDROXYLASE"/>
    <property type="match status" value="1"/>
</dbReference>
<keyword evidence="2" id="KW-0274">FAD</keyword>
<protein>
    <recommendedName>
        <fullName evidence="6">FAD-binding domain-containing protein</fullName>
    </recommendedName>
</protein>
<dbReference type="InterPro" id="IPR050631">
    <property type="entry name" value="PheA/TfdB_FAD_monoxygenase"/>
</dbReference>
<dbReference type="Gene3D" id="3.30.70.2450">
    <property type="match status" value="1"/>
</dbReference>
<organism evidence="7 8">
    <name type="scientific">Knufia peltigerae</name>
    <dbReference type="NCBI Taxonomy" id="1002370"/>
    <lineage>
        <taxon>Eukaryota</taxon>
        <taxon>Fungi</taxon>
        <taxon>Dikarya</taxon>
        <taxon>Ascomycota</taxon>
        <taxon>Pezizomycotina</taxon>
        <taxon>Eurotiomycetes</taxon>
        <taxon>Chaetothyriomycetidae</taxon>
        <taxon>Chaetothyriales</taxon>
        <taxon>Trichomeriaceae</taxon>
        <taxon>Knufia</taxon>
    </lineage>
</organism>
<comment type="caution">
    <text evidence="7">The sequence shown here is derived from an EMBL/GenBank/DDBJ whole genome shotgun (WGS) entry which is preliminary data.</text>
</comment>
<dbReference type="GO" id="GO:0071949">
    <property type="term" value="F:FAD binding"/>
    <property type="evidence" value="ECO:0007669"/>
    <property type="project" value="InterPro"/>
</dbReference>
<keyword evidence="1" id="KW-0285">Flavoprotein</keyword>